<dbReference type="OrthoDB" id="10265393at2759"/>
<sequence length="485" mass="56119">MAVIEDITDNSEDKQQLLDKNSADSGAQSSAPKTRLPSQRDFYNINSHFYAINERPVDDISVEFFYKPHTISLLTVSIFLVFYTAFTRDDRQVEDNIWSGLLCVVFFFLIISMLAFPNGPFTRPHPAIWRLIFGLSVLYLMSLLYILFQNYKTVKAIMYWFYPDLKSFSIDSEKQYAVNCSDISVERVWQTMDAFALGHFLGWTMKAVLVRHYGICWTISFTWEITEMAFAHLLPNFAECWWDSIVLDVIVCNGLGITVGMWICHKLEMRTYKWESIKDIQSTSLKIRRALLQFTPVEWTHVHWFDPSRTYVRFLAVTQLVIFWQLTELNTFFLKHIFDIPPDHPLCVGRIGLVGLIVAPSVRQYYTYVTDTRCKRVGTQCWVFGAIMLTEALICIKFGLNLFAQTQIQNIIGWLFIQLVVSIVCITFCIMWANKTSSGHWFGTAGADKSSVTATKLKKQHNRTLSLQDNHTLRNRYSGTENANN</sequence>
<dbReference type="EC" id="2.7.8.29" evidence="12"/>
<feature type="transmembrane region" description="Helical" evidence="12">
    <location>
        <begin position="213"/>
        <end position="233"/>
    </location>
</feature>
<evidence type="ECO:0000256" key="5">
    <source>
        <dbReference type="ARBA" id="ARBA00022679"/>
    </source>
</evidence>
<dbReference type="EMBL" id="CAJPIZ010006069">
    <property type="protein sequence ID" value="CAG2109187.1"/>
    <property type="molecule type" value="Genomic_DNA"/>
</dbReference>
<feature type="transmembrane region" description="Helical" evidence="12">
    <location>
        <begin position="245"/>
        <end position="264"/>
    </location>
</feature>
<evidence type="ECO:0000256" key="2">
    <source>
        <dbReference type="ARBA" id="ARBA00004916"/>
    </source>
</evidence>
<comment type="catalytic activity">
    <reaction evidence="12">
        <text>a 1,2-diacyl-sn-glycero-3-phosphoethanolamine + L-serine = a 1,2-diacyl-sn-glycero-3-phospho-L-serine + ethanolamine</text>
        <dbReference type="Rhea" id="RHEA:27606"/>
        <dbReference type="ChEBI" id="CHEBI:33384"/>
        <dbReference type="ChEBI" id="CHEBI:57262"/>
        <dbReference type="ChEBI" id="CHEBI:57603"/>
        <dbReference type="ChEBI" id="CHEBI:64612"/>
        <dbReference type="EC" id="2.7.8.29"/>
    </reaction>
</comment>
<accession>A0A7R9Q1K3</accession>
<comment type="function">
    <text evidence="12">Catalyzes a base-exchange reaction in which the polar head group of phosphatidylethanolamine (PE) is replaced by L-serine.</text>
</comment>
<evidence type="ECO:0000256" key="9">
    <source>
        <dbReference type="ARBA" id="ARBA00023098"/>
    </source>
</evidence>
<dbReference type="PANTHER" id="PTHR15362">
    <property type="entry name" value="PHOSPHATIDYLINOSITOL SYNTHASE"/>
    <property type="match status" value="1"/>
</dbReference>
<evidence type="ECO:0000313" key="13">
    <source>
        <dbReference type="EMBL" id="CAD7628757.1"/>
    </source>
</evidence>
<keyword evidence="10 12" id="KW-0472">Membrane</keyword>
<evidence type="ECO:0000256" key="12">
    <source>
        <dbReference type="RuleBase" id="RU368094"/>
    </source>
</evidence>
<feature type="transmembrane region" description="Helical" evidence="12">
    <location>
        <begin position="412"/>
        <end position="433"/>
    </location>
</feature>
<keyword evidence="9 12" id="KW-0443">Lipid metabolism</keyword>
<gene>
    <name evidence="13" type="ORF">OSB1V03_LOCUS9178</name>
</gene>
<keyword evidence="8 12" id="KW-1133">Transmembrane helix</keyword>
<keyword evidence="12" id="KW-0444">Lipid biosynthesis</keyword>
<evidence type="ECO:0000256" key="7">
    <source>
        <dbReference type="ARBA" id="ARBA00022824"/>
    </source>
</evidence>
<organism evidence="13">
    <name type="scientific">Medioppia subpectinata</name>
    <dbReference type="NCBI Taxonomy" id="1979941"/>
    <lineage>
        <taxon>Eukaryota</taxon>
        <taxon>Metazoa</taxon>
        <taxon>Ecdysozoa</taxon>
        <taxon>Arthropoda</taxon>
        <taxon>Chelicerata</taxon>
        <taxon>Arachnida</taxon>
        <taxon>Acari</taxon>
        <taxon>Acariformes</taxon>
        <taxon>Sarcoptiformes</taxon>
        <taxon>Oribatida</taxon>
        <taxon>Brachypylina</taxon>
        <taxon>Oppioidea</taxon>
        <taxon>Oppiidae</taxon>
        <taxon>Medioppia</taxon>
    </lineage>
</organism>
<dbReference type="PANTHER" id="PTHR15362:SF15">
    <property type="entry name" value="PHOSPHATIDYLSERINE SYNTHASE 1"/>
    <property type="match status" value="1"/>
</dbReference>
<keyword evidence="6 12" id="KW-0812">Transmembrane</keyword>
<dbReference type="Pfam" id="PF03034">
    <property type="entry name" value="PSS"/>
    <property type="match status" value="1"/>
</dbReference>
<evidence type="ECO:0000256" key="6">
    <source>
        <dbReference type="ARBA" id="ARBA00022692"/>
    </source>
</evidence>
<dbReference type="GO" id="GO:0006659">
    <property type="term" value="P:phosphatidylserine biosynthetic process"/>
    <property type="evidence" value="ECO:0007669"/>
    <property type="project" value="UniProtKB-UniRule"/>
</dbReference>
<dbReference type="GO" id="GO:0106245">
    <property type="term" value="F:L-serine-phosphatidylethanolamine phosphatidyltransferase activity"/>
    <property type="evidence" value="ECO:0007669"/>
    <property type="project" value="UniProtKB-UniRule"/>
</dbReference>
<dbReference type="GO" id="GO:0005789">
    <property type="term" value="C:endoplasmic reticulum membrane"/>
    <property type="evidence" value="ECO:0007669"/>
    <property type="project" value="UniProtKB-SubCell"/>
</dbReference>
<feature type="transmembrane region" description="Helical" evidence="12">
    <location>
        <begin position="381"/>
        <end position="400"/>
    </location>
</feature>
<keyword evidence="5 12" id="KW-0808">Transferase</keyword>
<keyword evidence="12" id="KW-0594">Phospholipid biosynthesis</keyword>
<evidence type="ECO:0000256" key="3">
    <source>
        <dbReference type="ARBA" id="ARBA00005189"/>
    </source>
</evidence>
<evidence type="ECO:0000313" key="14">
    <source>
        <dbReference type="Proteomes" id="UP000759131"/>
    </source>
</evidence>
<dbReference type="UniPathway" id="UPA00948"/>
<feature type="transmembrane region" description="Helical" evidence="12">
    <location>
        <begin position="64"/>
        <end position="85"/>
    </location>
</feature>
<evidence type="ECO:0000256" key="1">
    <source>
        <dbReference type="ARBA" id="ARBA00004477"/>
    </source>
</evidence>
<reference evidence="13" key="1">
    <citation type="submission" date="2020-11" db="EMBL/GenBank/DDBJ databases">
        <authorList>
            <person name="Tran Van P."/>
        </authorList>
    </citation>
    <scope>NUCLEOTIDE SEQUENCE</scope>
</reference>
<dbReference type="Proteomes" id="UP000759131">
    <property type="component" value="Unassembled WGS sequence"/>
</dbReference>
<protein>
    <recommendedName>
        <fullName evidence="12">Phosphatidylserine synthase</fullName>
        <ecNumber evidence="12">2.7.8.29</ecNumber>
    </recommendedName>
    <alternativeName>
        <fullName evidence="12">Serine-exchange enzyme</fullName>
    </alternativeName>
</protein>
<comment type="subcellular location">
    <subcellularLocation>
        <location evidence="1 12">Endoplasmic reticulum membrane</location>
        <topology evidence="1 12">Multi-pass membrane protein</topology>
    </subcellularLocation>
</comment>
<dbReference type="AlphaFoldDB" id="A0A7R9Q1K3"/>
<feature type="transmembrane region" description="Helical" evidence="12">
    <location>
        <begin position="128"/>
        <end position="148"/>
    </location>
</feature>
<comment type="pathway">
    <text evidence="2 12">Phospholipid metabolism; phosphatidylserine biosynthesis.</text>
</comment>
<dbReference type="EMBL" id="OC860644">
    <property type="protein sequence ID" value="CAD7628757.1"/>
    <property type="molecule type" value="Genomic_DNA"/>
</dbReference>
<keyword evidence="7 12" id="KW-0256">Endoplasmic reticulum</keyword>
<evidence type="ECO:0000256" key="10">
    <source>
        <dbReference type="ARBA" id="ARBA00023136"/>
    </source>
</evidence>
<evidence type="ECO:0000256" key="11">
    <source>
        <dbReference type="ARBA" id="ARBA00023264"/>
    </source>
</evidence>
<comment type="similarity">
    <text evidence="4 12">Belongs to the phosphatidyl serine synthase family.</text>
</comment>
<keyword evidence="14" id="KW-1185">Reference proteome</keyword>
<feature type="transmembrane region" description="Helical" evidence="12">
    <location>
        <begin position="97"/>
        <end position="116"/>
    </location>
</feature>
<proteinExistence type="inferred from homology"/>
<evidence type="ECO:0000256" key="4">
    <source>
        <dbReference type="ARBA" id="ARBA00008671"/>
    </source>
</evidence>
<comment type="pathway">
    <text evidence="3">Lipid metabolism.</text>
</comment>
<evidence type="ECO:0000256" key="8">
    <source>
        <dbReference type="ARBA" id="ARBA00022989"/>
    </source>
</evidence>
<name>A0A7R9Q1K3_9ACAR</name>
<dbReference type="InterPro" id="IPR004277">
    <property type="entry name" value="PSS"/>
</dbReference>
<keyword evidence="11 12" id="KW-1208">Phospholipid metabolism</keyword>